<dbReference type="Proteomes" id="UP000326912">
    <property type="component" value="Unassembled WGS sequence"/>
</dbReference>
<accession>A0A5J4KST9</accession>
<keyword evidence="2" id="KW-1185">Reference proteome</keyword>
<reference evidence="1 2" key="1">
    <citation type="submission" date="2019-10" db="EMBL/GenBank/DDBJ databases">
        <title>Dictyobacter vulcani sp. nov., within the class Ktedonobacteria, isolated from soil of volcanic Mt. Zao.</title>
        <authorList>
            <person name="Zheng Y."/>
            <person name="Wang C.M."/>
            <person name="Sakai Y."/>
            <person name="Abe K."/>
            <person name="Yokota A."/>
            <person name="Yabe S."/>
        </authorList>
    </citation>
    <scope>NUCLEOTIDE SEQUENCE [LARGE SCALE GENOMIC DNA]</scope>
    <source>
        <strain evidence="1 2">W12</strain>
    </source>
</reference>
<name>A0A5J4KST9_9CHLR</name>
<protein>
    <submittedName>
        <fullName evidence="1">Uncharacterized protein</fullName>
    </submittedName>
</protein>
<evidence type="ECO:0000313" key="1">
    <source>
        <dbReference type="EMBL" id="GER89520.1"/>
    </source>
</evidence>
<evidence type="ECO:0000313" key="2">
    <source>
        <dbReference type="Proteomes" id="UP000326912"/>
    </source>
</evidence>
<dbReference type="AlphaFoldDB" id="A0A5J4KST9"/>
<dbReference type="EMBL" id="BKZW01000001">
    <property type="protein sequence ID" value="GER89520.1"/>
    <property type="molecule type" value="Genomic_DNA"/>
</dbReference>
<proteinExistence type="predicted"/>
<organism evidence="1 2">
    <name type="scientific">Dictyobacter vulcani</name>
    <dbReference type="NCBI Taxonomy" id="2607529"/>
    <lineage>
        <taxon>Bacteria</taxon>
        <taxon>Bacillati</taxon>
        <taxon>Chloroflexota</taxon>
        <taxon>Ktedonobacteria</taxon>
        <taxon>Ktedonobacterales</taxon>
        <taxon>Dictyobacteraceae</taxon>
        <taxon>Dictyobacter</taxon>
    </lineage>
</organism>
<gene>
    <name evidence="1" type="ORF">KDW_36820</name>
</gene>
<comment type="caution">
    <text evidence="1">The sequence shown here is derived from an EMBL/GenBank/DDBJ whole genome shotgun (WGS) entry which is preliminary data.</text>
</comment>
<sequence length="69" mass="8205">MITHLKEHVKLFCRIYYFRRKTEKTWKKHGKNAEIFRNTQNHNMGFLSALKNMVLAKPLEKSTEVSGKP</sequence>